<sequence length="155" mass="17109">AGVLVTNATPVFLDNETRFYYGAHSYWDCEIDDGIPLTGIGLASMPRDRFASIRPIESVGQITLKPIELSLCHGITINADASGGAIRVELLNENGHRLRGYAKEDAVVIDTDSLDHPVQWREKKIADLPPGRFLIRLHLHNAEVSALTVIHDESK</sequence>
<evidence type="ECO:0000313" key="1">
    <source>
        <dbReference type="EMBL" id="GAG44198.1"/>
    </source>
</evidence>
<feature type="non-terminal residue" evidence="1">
    <location>
        <position position="1"/>
    </location>
</feature>
<dbReference type="EMBL" id="BARS01052632">
    <property type="protein sequence ID" value="GAG44198.1"/>
    <property type="molecule type" value="Genomic_DNA"/>
</dbReference>
<organism evidence="1">
    <name type="scientific">marine sediment metagenome</name>
    <dbReference type="NCBI Taxonomy" id="412755"/>
    <lineage>
        <taxon>unclassified sequences</taxon>
        <taxon>metagenomes</taxon>
        <taxon>ecological metagenomes</taxon>
    </lineage>
</organism>
<comment type="caution">
    <text evidence="1">The sequence shown here is derived from an EMBL/GenBank/DDBJ whole genome shotgun (WGS) entry which is preliminary data.</text>
</comment>
<protein>
    <submittedName>
        <fullName evidence="1">Uncharacterized protein</fullName>
    </submittedName>
</protein>
<proteinExistence type="predicted"/>
<dbReference type="AlphaFoldDB" id="X0Y671"/>
<reference evidence="1" key="1">
    <citation type="journal article" date="2014" name="Front. Microbiol.">
        <title>High frequency of phylogenetically diverse reductive dehalogenase-homologous genes in deep subseafloor sedimentary metagenomes.</title>
        <authorList>
            <person name="Kawai M."/>
            <person name="Futagami T."/>
            <person name="Toyoda A."/>
            <person name="Takaki Y."/>
            <person name="Nishi S."/>
            <person name="Hori S."/>
            <person name="Arai W."/>
            <person name="Tsubouchi T."/>
            <person name="Morono Y."/>
            <person name="Uchiyama I."/>
            <person name="Ito T."/>
            <person name="Fujiyama A."/>
            <person name="Inagaki F."/>
            <person name="Takami H."/>
        </authorList>
    </citation>
    <scope>NUCLEOTIDE SEQUENCE</scope>
    <source>
        <strain evidence="1">Expedition CK06-06</strain>
    </source>
</reference>
<name>X0Y671_9ZZZZ</name>
<gene>
    <name evidence="1" type="ORF">S01H1_78228</name>
</gene>
<accession>X0Y671</accession>